<dbReference type="Proteomes" id="UP000244441">
    <property type="component" value="Plasmid unnamed1"/>
</dbReference>
<reference evidence="2 3" key="1">
    <citation type="submission" date="2018-01" db="EMBL/GenBank/DDBJ databases">
        <title>Genome sequence of a Cantenovulum-like bacteria.</title>
        <authorList>
            <person name="Tan W.R."/>
            <person name="Lau N.-S."/>
            <person name="Go F."/>
            <person name="Amirul A.-A.A."/>
        </authorList>
    </citation>
    <scope>NUCLEOTIDE SEQUENCE [LARGE SCALE GENOMIC DNA]</scope>
    <source>
        <strain evidence="2 3">CCB-QB4</strain>
        <plasmid evidence="3">Plasmid unnamed1</plasmid>
    </source>
</reference>
<dbReference type="InterPro" id="IPR002321">
    <property type="entry name" value="Cyt_c_II"/>
</dbReference>
<dbReference type="KEGG" id="cate:C2869_22050"/>
<feature type="signal peptide" evidence="1">
    <location>
        <begin position="1"/>
        <end position="28"/>
    </location>
</feature>
<accession>A0A2S0VY86</accession>
<dbReference type="OrthoDB" id="5520910at2"/>
<dbReference type="GO" id="GO:0022900">
    <property type="term" value="P:electron transport chain"/>
    <property type="evidence" value="ECO:0007669"/>
    <property type="project" value="InterPro"/>
</dbReference>
<sequence length="163" mass="18492">MKKTNLFTSYFYLSLGLAALFVASVSQAKSPRSLAGLSMIKERQAVFVLIQSNFKFLGDVARNKVEASPQEIAKHANRLAYFSQLLNETFHPVSNLGEPHTKTTENVWREANAFNEMLTDFQRNTQQLALVATAENFEQKRFRQATGQLAKDCKACHKQYKVK</sequence>
<name>A0A2S0VY86_9ALTE</name>
<dbReference type="InterPro" id="IPR010980">
    <property type="entry name" value="Cyt_c/b562"/>
</dbReference>
<evidence type="ECO:0000256" key="1">
    <source>
        <dbReference type="SAM" id="SignalP"/>
    </source>
</evidence>
<evidence type="ECO:0000313" key="3">
    <source>
        <dbReference type="Proteomes" id="UP000244441"/>
    </source>
</evidence>
<evidence type="ECO:0000313" key="2">
    <source>
        <dbReference type="EMBL" id="AWB69187.1"/>
    </source>
</evidence>
<gene>
    <name evidence="2" type="ORF">C2869_22050</name>
</gene>
<keyword evidence="1" id="KW-0732">Signal</keyword>
<dbReference type="Gene3D" id="1.20.120.10">
    <property type="entry name" value="Cytochrome c/b562"/>
    <property type="match status" value="1"/>
</dbReference>
<dbReference type="GO" id="GO:0020037">
    <property type="term" value="F:heme binding"/>
    <property type="evidence" value="ECO:0007669"/>
    <property type="project" value="InterPro"/>
</dbReference>
<evidence type="ECO:0008006" key="4">
    <source>
        <dbReference type="Google" id="ProtNLM"/>
    </source>
</evidence>
<dbReference type="PROSITE" id="PS51009">
    <property type="entry name" value="CYTCII"/>
    <property type="match status" value="1"/>
</dbReference>
<dbReference type="AlphaFoldDB" id="A0A2S0VY86"/>
<dbReference type="GO" id="GO:0005506">
    <property type="term" value="F:iron ion binding"/>
    <property type="evidence" value="ECO:0007669"/>
    <property type="project" value="InterPro"/>
</dbReference>
<dbReference type="RefSeq" id="WP_108605224.1">
    <property type="nucleotide sequence ID" value="NZ_CP026605.1"/>
</dbReference>
<protein>
    <recommendedName>
        <fullName evidence="4">Cytochrome c</fullName>
    </recommendedName>
</protein>
<dbReference type="EMBL" id="CP026605">
    <property type="protein sequence ID" value="AWB69187.1"/>
    <property type="molecule type" value="Genomic_DNA"/>
</dbReference>
<dbReference type="Pfam" id="PF01322">
    <property type="entry name" value="Cytochrom_C_2"/>
    <property type="match status" value="1"/>
</dbReference>
<keyword evidence="2" id="KW-0614">Plasmid</keyword>
<organism evidence="2 3">
    <name type="scientific">Saccharobesus litoralis</name>
    <dbReference type="NCBI Taxonomy" id="2172099"/>
    <lineage>
        <taxon>Bacteria</taxon>
        <taxon>Pseudomonadati</taxon>
        <taxon>Pseudomonadota</taxon>
        <taxon>Gammaproteobacteria</taxon>
        <taxon>Alteromonadales</taxon>
        <taxon>Alteromonadaceae</taxon>
        <taxon>Saccharobesus</taxon>
    </lineage>
</organism>
<dbReference type="SUPFAM" id="SSF47175">
    <property type="entry name" value="Cytochromes"/>
    <property type="match status" value="1"/>
</dbReference>
<dbReference type="GO" id="GO:0009055">
    <property type="term" value="F:electron transfer activity"/>
    <property type="evidence" value="ECO:0007669"/>
    <property type="project" value="InterPro"/>
</dbReference>
<geneLocation type="plasmid" evidence="2">
    <name>unnamed1</name>
</geneLocation>
<proteinExistence type="predicted"/>
<feature type="chain" id="PRO_5015547161" description="Cytochrome c" evidence="1">
    <location>
        <begin position="29"/>
        <end position="163"/>
    </location>
</feature>
<keyword evidence="3" id="KW-1185">Reference proteome</keyword>